<comment type="caution">
    <text evidence="2">The sequence shown here is derived from an EMBL/GenBank/DDBJ whole genome shotgun (WGS) entry which is preliminary data.</text>
</comment>
<dbReference type="EMBL" id="JAFHAP010000010">
    <property type="protein sequence ID" value="MBN2910131.1"/>
    <property type="molecule type" value="Genomic_DNA"/>
</dbReference>
<dbReference type="Proteomes" id="UP001177120">
    <property type="component" value="Unassembled WGS sequence"/>
</dbReference>
<dbReference type="RefSeq" id="WP_205495795.1">
    <property type="nucleotide sequence ID" value="NZ_JAFHAP010000010.1"/>
</dbReference>
<dbReference type="CDD" id="cd04301">
    <property type="entry name" value="NAT_SF"/>
    <property type="match status" value="1"/>
</dbReference>
<evidence type="ECO:0000313" key="2">
    <source>
        <dbReference type="EMBL" id="MBN2910131.1"/>
    </source>
</evidence>
<accession>A0ABS2WKZ9</accession>
<gene>
    <name evidence="2" type="ORF">JQC72_11525</name>
</gene>
<dbReference type="SUPFAM" id="SSF55729">
    <property type="entry name" value="Acyl-CoA N-acyltransferases (Nat)"/>
    <property type="match status" value="1"/>
</dbReference>
<dbReference type="InterPro" id="IPR016181">
    <property type="entry name" value="Acyl_CoA_acyltransferase"/>
</dbReference>
<name>A0ABS2WKZ9_9BACL</name>
<feature type="domain" description="N-acetyltransferase" evidence="1">
    <location>
        <begin position="11"/>
        <end position="193"/>
    </location>
</feature>
<proteinExistence type="predicted"/>
<evidence type="ECO:0000313" key="3">
    <source>
        <dbReference type="Proteomes" id="UP001177120"/>
    </source>
</evidence>
<reference evidence="2" key="1">
    <citation type="journal article" date="2024" name="Int. J. Syst. Evol. Microbiol.">
        <title>Polycladomyces zharkentensis sp. nov., a novel thermophilic cellulose- and starch-degrading member of the Bacillota from a geothermal aquifer in Kazakhstan.</title>
        <authorList>
            <person name="Mashzhan A."/>
            <person name="Kistaubayeva A."/>
            <person name="Javier-Lopez R."/>
            <person name="Bissenova U."/>
            <person name="Bissenbay A."/>
            <person name="Birkeland N.K."/>
        </authorList>
    </citation>
    <scope>NUCLEOTIDE SEQUENCE</scope>
    <source>
        <strain evidence="2">ZKZ2T</strain>
    </source>
</reference>
<dbReference type="InterPro" id="IPR000182">
    <property type="entry name" value="GNAT_dom"/>
</dbReference>
<dbReference type="Pfam" id="PF13302">
    <property type="entry name" value="Acetyltransf_3"/>
    <property type="match status" value="1"/>
</dbReference>
<protein>
    <submittedName>
        <fullName evidence="2">GNAT family N-acetyltransferase</fullName>
    </submittedName>
</protein>
<dbReference type="PANTHER" id="PTHR43415">
    <property type="entry name" value="SPERMIDINE N(1)-ACETYLTRANSFERASE"/>
    <property type="match status" value="1"/>
</dbReference>
<evidence type="ECO:0000259" key="1">
    <source>
        <dbReference type="PROSITE" id="PS51186"/>
    </source>
</evidence>
<dbReference type="Gene3D" id="3.40.630.30">
    <property type="match status" value="1"/>
</dbReference>
<sequence>MVKPLFAGERVRLSPLADSDLDVIAQWYADGQWIRMLSAFEVPMTRERLEQWANRYRNDEKSFLFGVRTKDDNRLVGTVTLEDILWNHGTGWLSISVGPKHRGNGYGEEALRLILDFAFDECNLHRVQLTVFAYNVLLSRCTRNLDFNGKDVTANSCIVMVVATICGFTGCYAESGRTAKRTTADFFMEFHKK</sequence>
<organism evidence="2 3">
    <name type="scientific">Polycladomyces zharkentensis</name>
    <dbReference type="NCBI Taxonomy" id="2807616"/>
    <lineage>
        <taxon>Bacteria</taxon>
        <taxon>Bacillati</taxon>
        <taxon>Bacillota</taxon>
        <taxon>Bacilli</taxon>
        <taxon>Bacillales</taxon>
        <taxon>Thermoactinomycetaceae</taxon>
        <taxon>Polycladomyces</taxon>
    </lineage>
</organism>
<keyword evidence="3" id="KW-1185">Reference proteome</keyword>
<dbReference type="PROSITE" id="PS51186">
    <property type="entry name" value="GNAT"/>
    <property type="match status" value="1"/>
</dbReference>
<dbReference type="PANTHER" id="PTHR43415:SF3">
    <property type="entry name" value="GNAT-FAMILY ACETYLTRANSFERASE"/>
    <property type="match status" value="1"/>
</dbReference>